<dbReference type="AlphaFoldDB" id="A0AAW0DI54"/>
<organism evidence="1 2">
    <name type="scientific">Favolaschia claudopus</name>
    <dbReference type="NCBI Taxonomy" id="2862362"/>
    <lineage>
        <taxon>Eukaryota</taxon>
        <taxon>Fungi</taxon>
        <taxon>Dikarya</taxon>
        <taxon>Basidiomycota</taxon>
        <taxon>Agaricomycotina</taxon>
        <taxon>Agaricomycetes</taxon>
        <taxon>Agaricomycetidae</taxon>
        <taxon>Agaricales</taxon>
        <taxon>Marasmiineae</taxon>
        <taxon>Mycenaceae</taxon>
        <taxon>Favolaschia</taxon>
    </lineage>
</organism>
<reference evidence="1 2" key="1">
    <citation type="journal article" date="2024" name="J Genomics">
        <title>Draft genome sequencing and assembly of Favolaschia claudopus CIRM-BRFM 2984 isolated from oak limbs.</title>
        <authorList>
            <person name="Navarro D."/>
            <person name="Drula E."/>
            <person name="Chaduli D."/>
            <person name="Cazenave R."/>
            <person name="Ahrendt S."/>
            <person name="Wang J."/>
            <person name="Lipzen A."/>
            <person name="Daum C."/>
            <person name="Barry K."/>
            <person name="Grigoriev I.V."/>
            <person name="Favel A."/>
            <person name="Rosso M.N."/>
            <person name="Martin F."/>
        </authorList>
    </citation>
    <scope>NUCLEOTIDE SEQUENCE [LARGE SCALE GENOMIC DNA]</scope>
    <source>
        <strain evidence="1 2">CIRM-BRFM 2984</strain>
    </source>
</reference>
<proteinExistence type="predicted"/>
<sequence>MAESSYAALSALGAPLTFDEYKTIFNGPLADILTFLSQHVVGRQGAVNARTTLLLTQEAQAKSRLKQPATTRSRADKAVARLSAAKTSSEVYSKELEEIQKTTQAATTRLTALQRELDAKRKTLALLNVLKAKHQISAQRIEALTRDIKALKPQTPPQPLPTLSISKSAACITVPRTSHTRDKLADLHRLLLPPKPTHEPRERLKRAIARLLDTDVHHPDTKRVLERCLAYLRHHSGVDTRDAGKRLDPHALEAKAQSNREKAQELQSLIDRYTALRLVCETDLAKLSHESTTALPALRQSLIQAAQAAKGHVDVLRKRIAVAAPNKPQENGSESFTSRIKEACGIHESATTATVLEHIERTIRQVHRREDLLRASTTALVIPPPPSLDIGMYCTVGLLVNEQQLRIATLFSIPYIL</sequence>
<accession>A0AAW0DI54</accession>
<dbReference type="EMBL" id="JAWWNJ010000008">
    <property type="protein sequence ID" value="KAK7050477.1"/>
    <property type="molecule type" value="Genomic_DNA"/>
</dbReference>
<name>A0AAW0DI54_9AGAR</name>
<keyword evidence="2" id="KW-1185">Reference proteome</keyword>
<evidence type="ECO:0000313" key="1">
    <source>
        <dbReference type="EMBL" id="KAK7050477.1"/>
    </source>
</evidence>
<protein>
    <submittedName>
        <fullName evidence="1">Uncharacterized protein</fullName>
    </submittedName>
</protein>
<dbReference type="Proteomes" id="UP001362999">
    <property type="component" value="Unassembled WGS sequence"/>
</dbReference>
<gene>
    <name evidence="1" type="ORF">R3P38DRAFT_2865079</name>
</gene>
<evidence type="ECO:0000313" key="2">
    <source>
        <dbReference type="Proteomes" id="UP001362999"/>
    </source>
</evidence>
<comment type="caution">
    <text evidence="1">The sequence shown here is derived from an EMBL/GenBank/DDBJ whole genome shotgun (WGS) entry which is preliminary data.</text>
</comment>